<feature type="domain" description="DUF8082" evidence="1">
    <location>
        <begin position="120"/>
        <end position="181"/>
    </location>
</feature>
<reference evidence="2 3" key="1">
    <citation type="journal article" date="2016" name="Front. Microbiol.">
        <title>Single-Cell (Meta-)Genomics of a Dimorphic Candidatus Thiomargarita nelsonii Reveals Genomic Plasticity.</title>
        <authorList>
            <person name="Flood B.E."/>
            <person name="Fliss P."/>
            <person name="Jones D.S."/>
            <person name="Dick G.J."/>
            <person name="Jain S."/>
            <person name="Kaster A.K."/>
            <person name="Winkel M."/>
            <person name="Mussmann M."/>
            <person name="Bailey J."/>
        </authorList>
    </citation>
    <scope>NUCLEOTIDE SEQUENCE [LARGE SCALE GENOMIC DNA]</scope>
    <source>
        <strain evidence="2">Hydrate Ridge</strain>
    </source>
</reference>
<keyword evidence="3" id="KW-1185">Reference proteome</keyword>
<sequence length="185" mass="21243">MKSRTTLLAQPELIAEIRRLSYKERTGTIFITSDENQLARIVLNKGQITYLTFGSRYHSLDAISFIQTIKFGRLQFSDGIFETAQEVPLPDTSEIFRKFEQDVTPNLPTSSKNFRGVEEIIKNTLANYIGPFAMIVCEEYIEKFGVLNTKDEILTMIAIVAAEIEKEDEIESFKKELKQKILEYS</sequence>
<accession>A0A0A6PE55</accession>
<evidence type="ECO:0000313" key="3">
    <source>
        <dbReference type="Proteomes" id="UP000030428"/>
    </source>
</evidence>
<dbReference type="Proteomes" id="UP000030428">
    <property type="component" value="Unassembled WGS sequence"/>
</dbReference>
<protein>
    <recommendedName>
        <fullName evidence="1">DUF8082 domain-containing protein</fullName>
    </recommendedName>
</protein>
<dbReference type="InterPro" id="IPR058395">
    <property type="entry name" value="DUF8082"/>
</dbReference>
<gene>
    <name evidence="2" type="ORF">PN36_00195</name>
</gene>
<dbReference type="EMBL" id="JSZA02000001">
    <property type="protein sequence ID" value="KHD09008.1"/>
    <property type="molecule type" value="Genomic_DNA"/>
</dbReference>
<proteinExistence type="predicted"/>
<comment type="caution">
    <text evidence="2">The sequence shown here is derived from an EMBL/GenBank/DDBJ whole genome shotgun (WGS) entry which is preliminary data.</text>
</comment>
<dbReference type="AlphaFoldDB" id="A0A0A6PE55"/>
<name>A0A0A6PE55_9GAMM</name>
<organism evidence="2 3">
    <name type="scientific">Candidatus Thiomargarita nelsonii</name>
    <dbReference type="NCBI Taxonomy" id="1003181"/>
    <lineage>
        <taxon>Bacteria</taxon>
        <taxon>Pseudomonadati</taxon>
        <taxon>Pseudomonadota</taxon>
        <taxon>Gammaproteobacteria</taxon>
        <taxon>Thiotrichales</taxon>
        <taxon>Thiotrichaceae</taxon>
        <taxon>Thiomargarita</taxon>
    </lineage>
</organism>
<evidence type="ECO:0000259" key="1">
    <source>
        <dbReference type="Pfam" id="PF26309"/>
    </source>
</evidence>
<evidence type="ECO:0000313" key="2">
    <source>
        <dbReference type="EMBL" id="KHD09008.1"/>
    </source>
</evidence>
<dbReference type="Pfam" id="PF26309">
    <property type="entry name" value="DUF8082"/>
    <property type="match status" value="1"/>
</dbReference>